<feature type="compositionally biased region" description="Acidic residues" evidence="1">
    <location>
        <begin position="39"/>
        <end position="49"/>
    </location>
</feature>
<dbReference type="Proteomes" id="UP001138500">
    <property type="component" value="Unassembled WGS sequence"/>
</dbReference>
<name>A0A9W7SY82_9PEZI</name>
<keyword evidence="3" id="KW-1185">Reference proteome</keyword>
<comment type="caution">
    <text evidence="2">The sequence shown here is derived from an EMBL/GenBank/DDBJ whole genome shotgun (WGS) entry which is preliminary data.</text>
</comment>
<proteinExistence type="predicted"/>
<reference evidence="2 3" key="1">
    <citation type="journal article" date="2018" name="IMA Fungus">
        <title>IMA Genome-F 10: Nine draft genome sequences of Claviceps purpurea s.lat., including C. arundinis, C. humidiphila, and C. cf. spartinae, pseudomolecules for the pitch canker pathogen Fusarium circinatum, draft genome of Davidsoniella eucalypti, Grosmannia galeiformis, Quambalaria eucalypti, and Teratosphaeria destructans.</title>
        <authorList>
            <person name="Wingfield B.D."/>
            <person name="Liu M."/>
            <person name="Nguyen H.D."/>
            <person name="Lane F.A."/>
            <person name="Morgan S.W."/>
            <person name="De Vos L."/>
            <person name="Wilken P.M."/>
            <person name="Duong T.A."/>
            <person name="Aylward J."/>
            <person name="Coetzee M.P."/>
            <person name="Dadej K."/>
            <person name="De Beer Z.W."/>
            <person name="Findlay W."/>
            <person name="Havenga M."/>
            <person name="Kolarik M."/>
            <person name="Menzies J.G."/>
            <person name="Naidoo K."/>
            <person name="Pochopski O."/>
            <person name="Shoukouhi P."/>
            <person name="Santana Q.C."/>
            <person name="Seifert K.A."/>
            <person name="Soal N."/>
            <person name="Steenkamp E.T."/>
            <person name="Tatham C.T."/>
            <person name="van der Nest M.A."/>
            <person name="Wingfield M.J."/>
        </authorList>
    </citation>
    <scope>NUCLEOTIDE SEQUENCE [LARGE SCALE GENOMIC DNA]</scope>
    <source>
        <strain evidence="2">CMW44962</strain>
    </source>
</reference>
<gene>
    <name evidence="2" type="ORF">Tdes44962_MAKER07855</name>
</gene>
<evidence type="ECO:0000256" key="1">
    <source>
        <dbReference type="SAM" id="MobiDB-lite"/>
    </source>
</evidence>
<feature type="compositionally biased region" description="Basic and acidic residues" evidence="1">
    <location>
        <begin position="1"/>
        <end position="10"/>
    </location>
</feature>
<organism evidence="2 3">
    <name type="scientific">Teratosphaeria destructans</name>
    <dbReference type="NCBI Taxonomy" id="418781"/>
    <lineage>
        <taxon>Eukaryota</taxon>
        <taxon>Fungi</taxon>
        <taxon>Dikarya</taxon>
        <taxon>Ascomycota</taxon>
        <taxon>Pezizomycotina</taxon>
        <taxon>Dothideomycetes</taxon>
        <taxon>Dothideomycetidae</taxon>
        <taxon>Mycosphaerellales</taxon>
        <taxon>Teratosphaeriaceae</taxon>
        <taxon>Teratosphaeria</taxon>
    </lineage>
</organism>
<dbReference type="EMBL" id="RIBY02000535">
    <property type="protein sequence ID" value="KAH9841189.1"/>
    <property type="molecule type" value="Genomic_DNA"/>
</dbReference>
<evidence type="ECO:0000313" key="2">
    <source>
        <dbReference type="EMBL" id="KAH9841189.1"/>
    </source>
</evidence>
<reference evidence="2 3" key="2">
    <citation type="journal article" date="2021" name="Curr. Genet.">
        <title>Genetic response to nitrogen starvation in the aggressive Eucalyptus foliar pathogen Teratosphaeria destructans.</title>
        <authorList>
            <person name="Havenga M."/>
            <person name="Wingfield B.D."/>
            <person name="Wingfield M.J."/>
            <person name="Dreyer L.L."/>
            <person name="Roets F."/>
            <person name="Aylward J."/>
        </authorList>
    </citation>
    <scope>NUCLEOTIDE SEQUENCE [LARGE SCALE GENOMIC DNA]</scope>
    <source>
        <strain evidence="2">CMW44962</strain>
    </source>
</reference>
<evidence type="ECO:0000313" key="3">
    <source>
        <dbReference type="Proteomes" id="UP001138500"/>
    </source>
</evidence>
<protein>
    <submittedName>
        <fullName evidence="2">Uncharacterized protein</fullName>
    </submittedName>
</protein>
<sequence>MREDGTDESGHGPAGLPPGMKRWWGGSLDFSSPRASVDESGDWSEDEDTTVYSGEGEQDVKMEY</sequence>
<dbReference type="AlphaFoldDB" id="A0A9W7SY82"/>
<accession>A0A9W7SY82</accession>
<feature type="region of interest" description="Disordered" evidence="1">
    <location>
        <begin position="1"/>
        <end position="64"/>
    </location>
</feature>